<feature type="transmembrane region" description="Helical" evidence="1">
    <location>
        <begin position="328"/>
        <end position="351"/>
    </location>
</feature>
<dbReference type="Proteomes" id="UP000095751">
    <property type="component" value="Unassembled WGS sequence"/>
</dbReference>
<accession>A0A1E7FCQ8</accession>
<feature type="transmembrane region" description="Helical" evidence="1">
    <location>
        <begin position="78"/>
        <end position="95"/>
    </location>
</feature>
<dbReference type="EMBL" id="KV784359">
    <property type="protein sequence ID" value="OEU15916.1"/>
    <property type="molecule type" value="Genomic_DNA"/>
</dbReference>
<feature type="transmembrane region" description="Helical" evidence="1">
    <location>
        <begin position="396"/>
        <end position="422"/>
    </location>
</feature>
<keyword evidence="1" id="KW-0812">Transmembrane</keyword>
<feature type="transmembrane region" description="Helical" evidence="1">
    <location>
        <begin position="299"/>
        <end position="322"/>
    </location>
</feature>
<protein>
    <submittedName>
        <fullName evidence="2">MFS general substrate transporter</fullName>
    </submittedName>
</protein>
<dbReference type="Pfam" id="PF07690">
    <property type="entry name" value="MFS_1"/>
    <property type="match status" value="1"/>
</dbReference>
<dbReference type="AlphaFoldDB" id="A0A1E7FCQ8"/>
<feature type="transmembrane region" description="Helical" evidence="1">
    <location>
        <begin position="169"/>
        <end position="188"/>
    </location>
</feature>
<dbReference type="OrthoDB" id="43963at2759"/>
<keyword evidence="1" id="KW-0472">Membrane</keyword>
<name>A0A1E7FCQ8_9STRA</name>
<dbReference type="InParanoid" id="A0A1E7FCQ8"/>
<evidence type="ECO:0000313" key="3">
    <source>
        <dbReference type="Proteomes" id="UP000095751"/>
    </source>
</evidence>
<dbReference type="Gene3D" id="1.20.1250.20">
    <property type="entry name" value="MFS general substrate transporter like domains"/>
    <property type="match status" value="1"/>
</dbReference>
<feature type="transmembrane region" description="Helical" evidence="1">
    <location>
        <begin position="44"/>
        <end position="66"/>
    </location>
</feature>
<keyword evidence="1" id="KW-1133">Transmembrane helix</keyword>
<dbReference type="KEGG" id="fcy:FRACYDRAFT_226385"/>
<feature type="transmembrane region" description="Helical" evidence="1">
    <location>
        <begin position="136"/>
        <end position="157"/>
    </location>
</feature>
<organism evidence="2 3">
    <name type="scientific">Fragilariopsis cylindrus CCMP1102</name>
    <dbReference type="NCBI Taxonomy" id="635003"/>
    <lineage>
        <taxon>Eukaryota</taxon>
        <taxon>Sar</taxon>
        <taxon>Stramenopiles</taxon>
        <taxon>Ochrophyta</taxon>
        <taxon>Bacillariophyta</taxon>
        <taxon>Bacillariophyceae</taxon>
        <taxon>Bacillariophycidae</taxon>
        <taxon>Bacillariales</taxon>
        <taxon>Bacillariaceae</taxon>
        <taxon>Fragilariopsis</taxon>
    </lineage>
</organism>
<gene>
    <name evidence="2" type="ORF">FRACYDRAFT_226385</name>
</gene>
<keyword evidence="3" id="KW-1185">Reference proteome</keyword>
<dbReference type="InterPro" id="IPR011701">
    <property type="entry name" value="MFS"/>
</dbReference>
<sequence length="432" mass="45701">MDEKLSKMDVAMFVTYFCNIAVVTLSVVTVPAMAIEHNLTPRATAAFCAGVASLAPLGGVVGKLVNGFVCQHLGGQRSSWIYLLALSALSLSMSFSRSLAPVGLCLIGFEFLSSIQWTSVCHVLDQNYRTKPQKMAKGIALLSLSSTIGALVAKTVGAGMLQATNWRTVSRLGSLVALLGASTMYLGGGKYQKPVALKKDNVLSVIGGQQKQSPFSSLTTIMKSPVFWMIGIGHSLGYLARGSDRLLGPFLQQAGGISGSMAAGLTTSVTMGFLIGLLQGNAFSKMESVKEKMTMIKKSYVVSVLSTMGLAVCGINGISRFVGGSSNIVAAAITVFSGIIASTVSFQFYQFPNLVSATVFPESSAVSLSLFDAVGFFVTASVLGVNKRLLANFGWFTAWAFMAVIFGIGGAVMTHSIEPVLVQSQKNQRRRR</sequence>
<proteinExistence type="predicted"/>
<feature type="transmembrane region" description="Helical" evidence="1">
    <location>
        <begin position="260"/>
        <end position="278"/>
    </location>
</feature>
<dbReference type="InterPro" id="IPR036259">
    <property type="entry name" value="MFS_trans_sf"/>
</dbReference>
<feature type="transmembrane region" description="Helical" evidence="1">
    <location>
        <begin position="363"/>
        <end position="384"/>
    </location>
</feature>
<evidence type="ECO:0000313" key="2">
    <source>
        <dbReference type="EMBL" id="OEU15916.1"/>
    </source>
</evidence>
<reference evidence="2 3" key="1">
    <citation type="submission" date="2016-09" db="EMBL/GenBank/DDBJ databases">
        <title>Extensive genetic diversity and differential bi-allelic expression allows diatom success in the polar Southern Ocean.</title>
        <authorList>
            <consortium name="DOE Joint Genome Institute"/>
            <person name="Mock T."/>
            <person name="Otillar R.P."/>
            <person name="Strauss J."/>
            <person name="Dupont C."/>
            <person name="Frickenhaus S."/>
            <person name="Maumus F."/>
            <person name="Mcmullan M."/>
            <person name="Sanges R."/>
            <person name="Schmutz J."/>
            <person name="Toseland A."/>
            <person name="Valas R."/>
            <person name="Veluchamy A."/>
            <person name="Ward B.J."/>
            <person name="Allen A."/>
            <person name="Barry K."/>
            <person name="Falciatore A."/>
            <person name="Ferrante M."/>
            <person name="Fortunato A.E."/>
            <person name="Gloeckner G."/>
            <person name="Gruber A."/>
            <person name="Hipkin R."/>
            <person name="Janech M."/>
            <person name="Kroth P."/>
            <person name="Leese F."/>
            <person name="Lindquist E."/>
            <person name="Lyon B.R."/>
            <person name="Martin J."/>
            <person name="Mayer C."/>
            <person name="Parker M."/>
            <person name="Quesneville H."/>
            <person name="Raymond J."/>
            <person name="Uhlig C."/>
            <person name="Valentin K.U."/>
            <person name="Worden A.Z."/>
            <person name="Armbrust E.V."/>
            <person name="Bowler C."/>
            <person name="Green B."/>
            <person name="Moulton V."/>
            <person name="Van Oosterhout C."/>
            <person name="Grigoriev I."/>
        </authorList>
    </citation>
    <scope>NUCLEOTIDE SEQUENCE [LARGE SCALE GENOMIC DNA]</scope>
    <source>
        <strain evidence="2 3">CCMP1102</strain>
    </source>
</reference>
<feature type="transmembrane region" description="Helical" evidence="1">
    <location>
        <begin position="12"/>
        <end position="32"/>
    </location>
</feature>
<dbReference type="SUPFAM" id="SSF103473">
    <property type="entry name" value="MFS general substrate transporter"/>
    <property type="match status" value="1"/>
</dbReference>
<dbReference type="GO" id="GO:0022857">
    <property type="term" value="F:transmembrane transporter activity"/>
    <property type="evidence" value="ECO:0007669"/>
    <property type="project" value="InterPro"/>
</dbReference>
<evidence type="ECO:0000256" key="1">
    <source>
        <dbReference type="SAM" id="Phobius"/>
    </source>
</evidence>